<dbReference type="UniPathway" id="UPA00047">
    <property type="reaction ID" value="UER00066"/>
</dbReference>
<gene>
    <name evidence="11" type="ORF">ELD05_02635</name>
</gene>
<organism evidence="11 12">
    <name type="scientific">Caldicellulosiruptor changbaiensis</name>
    <dbReference type="NCBI Taxonomy" id="1222016"/>
    <lineage>
        <taxon>Bacteria</taxon>
        <taxon>Bacillati</taxon>
        <taxon>Bacillota</taxon>
        <taxon>Bacillota incertae sedis</taxon>
        <taxon>Caldicellulosiruptorales</taxon>
        <taxon>Caldicellulosiruptoraceae</taxon>
        <taxon>Caldicellulosiruptor</taxon>
    </lineage>
</organism>
<keyword evidence="4" id="KW-0412">Isoleucine biosynthesis</keyword>
<dbReference type="InterPro" id="IPR002034">
    <property type="entry name" value="AIPM/Hcit_synth_CS"/>
</dbReference>
<dbReference type="GO" id="GO:0003852">
    <property type="term" value="F:2-isopropylmalate synthase activity"/>
    <property type="evidence" value="ECO:0007669"/>
    <property type="project" value="InterPro"/>
</dbReference>
<evidence type="ECO:0000256" key="2">
    <source>
        <dbReference type="ARBA" id="ARBA00006154"/>
    </source>
</evidence>
<dbReference type="Pfam" id="PF00682">
    <property type="entry name" value="HMGL-like"/>
    <property type="match status" value="1"/>
</dbReference>
<dbReference type="InterPro" id="IPR054691">
    <property type="entry name" value="LeuA/HCS_post-cat"/>
</dbReference>
<dbReference type="GO" id="GO:0043714">
    <property type="term" value="F:(R)-citramalate synthase activity"/>
    <property type="evidence" value="ECO:0007669"/>
    <property type="project" value="UniProtKB-UniRule"/>
</dbReference>
<dbReference type="NCBIfam" id="TIGR00977">
    <property type="entry name" value="citramal_synth"/>
    <property type="match status" value="1"/>
</dbReference>
<evidence type="ECO:0000256" key="8">
    <source>
        <dbReference type="NCBIfam" id="TIGR00977"/>
    </source>
</evidence>
<dbReference type="SUPFAM" id="SSF110921">
    <property type="entry name" value="2-isopropylmalate synthase LeuA, allosteric (dimerisation) domain"/>
    <property type="match status" value="1"/>
</dbReference>
<evidence type="ECO:0000313" key="11">
    <source>
        <dbReference type="EMBL" id="AZT89643.1"/>
    </source>
</evidence>
<protein>
    <recommendedName>
        <fullName evidence="8">Citramalate synthase</fullName>
        <ecNumber evidence="8">2.3.3.21</ecNumber>
    </recommendedName>
</protein>
<comment type="similarity">
    <text evidence="2 9">Belongs to the alpha-IPM synthase/homocitrate synthase family.</text>
</comment>
<evidence type="ECO:0000256" key="5">
    <source>
        <dbReference type="ARBA" id="ARBA00022679"/>
    </source>
</evidence>
<evidence type="ECO:0000256" key="1">
    <source>
        <dbReference type="ARBA" id="ARBA00004743"/>
    </source>
</evidence>
<keyword evidence="12" id="KW-1185">Reference proteome</keyword>
<accession>A0A3T0D448</accession>
<evidence type="ECO:0000256" key="9">
    <source>
        <dbReference type="RuleBase" id="RU003523"/>
    </source>
</evidence>
<dbReference type="AlphaFoldDB" id="A0A3T0D448"/>
<dbReference type="EMBL" id="CP034791">
    <property type="protein sequence ID" value="AZT89643.1"/>
    <property type="molecule type" value="Genomic_DNA"/>
</dbReference>
<dbReference type="PROSITE" id="PS50991">
    <property type="entry name" value="PYR_CT"/>
    <property type="match status" value="1"/>
</dbReference>
<dbReference type="Gene3D" id="3.20.20.70">
    <property type="entry name" value="Aldolase class I"/>
    <property type="match status" value="1"/>
</dbReference>
<evidence type="ECO:0000256" key="3">
    <source>
        <dbReference type="ARBA" id="ARBA00022605"/>
    </source>
</evidence>
<dbReference type="InterPro" id="IPR000891">
    <property type="entry name" value="PYR_CT"/>
</dbReference>
<evidence type="ECO:0000256" key="6">
    <source>
        <dbReference type="ARBA" id="ARBA00023304"/>
    </source>
</evidence>
<evidence type="ECO:0000256" key="4">
    <source>
        <dbReference type="ARBA" id="ARBA00022624"/>
    </source>
</evidence>
<dbReference type="PANTHER" id="PTHR43538:SF1">
    <property type="entry name" value="(R)-CITRAMALATE SYNTHASE"/>
    <property type="match status" value="1"/>
</dbReference>
<dbReference type="PROSITE" id="PS00816">
    <property type="entry name" value="AIPM_HOMOCIT_SYNTH_2"/>
    <property type="match status" value="1"/>
</dbReference>
<comment type="catalytic activity">
    <reaction evidence="7">
        <text>pyruvate + acetyl-CoA + H2O = (3R)-citramalate + CoA + H(+)</text>
        <dbReference type="Rhea" id="RHEA:19045"/>
        <dbReference type="ChEBI" id="CHEBI:15361"/>
        <dbReference type="ChEBI" id="CHEBI:15377"/>
        <dbReference type="ChEBI" id="CHEBI:15378"/>
        <dbReference type="ChEBI" id="CHEBI:30934"/>
        <dbReference type="ChEBI" id="CHEBI:57287"/>
        <dbReference type="ChEBI" id="CHEBI:57288"/>
        <dbReference type="EC" id="2.3.3.21"/>
    </reaction>
</comment>
<dbReference type="InterPro" id="IPR036230">
    <property type="entry name" value="LeuA_allosteric_dom_sf"/>
</dbReference>
<dbReference type="PROSITE" id="PS00815">
    <property type="entry name" value="AIPM_HOMOCIT_SYNTH_1"/>
    <property type="match status" value="1"/>
</dbReference>
<reference evidence="11 12" key="1">
    <citation type="submission" date="2018-12" db="EMBL/GenBank/DDBJ databases">
        <title>Genome sequence from the cellulolytic species, Caldicellulosiruptor changbaiensis.</title>
        <authorList>
            <person name="Blumer-Schuette S.E."/>
            <person name="Mendoza C."/>
        </authorList>
    </citation>
    <scope>NUCLEOTIDE SEQUENCE [LARGE SCALE GENOMIC DNA]</scope>
    <source>
        <strain evidence="11 12">CBS-Z</strain>
    </source>
</reference>
<dbReference type="PANTHER" id="PTHR43538">
    <property type="entry name" value="ALPHA-IPM SYNTHASE/HOMOCITRATE SYNTHASE"/>
    <property type="match status" value="1"/>
</dbReference>
<evidence type="ECO:0000259" key="10">
    <source>
        <dbReference type="PROSITE" id="PS50991"/>
    </source>
</evidence>
<dbReference type="Gene3D" id="1.10.238.260">
    <property type="match status" value="1"/>
</dbReference>
<evidence type="ECO:0000313" key="12">
    <source>
        <dbReference type="Proteomes" id="UP000282930"/>
    </source>
</evidence>
<dbReference type="Proteomes" id="UP000282930">
    <property type="component" value="Chromosome"/>
</dbReference>
<dbReference type="RefSeq" id="WP_127351250.1">
    <property type="nucleotide sequence ID" value="NZ_CP034791.1"/>
</dbReference>
<evidence type="ECO:0000256" key="7">
    <source>
        <dbReference type="ARBA" id="ARBA00048263"/>
    </source>
</evidence>
<keyword evidence="3" id="KW-0028">Amino-acid biosynthesis</keyword>
<dbReference type="SMART" id="SM00917">
    <property type="entry name" value="LeuA_dimer"/>
    <property type="match status" value="1"/>
</dbReference>
<dbReference type="GO" id="GO:0009098">
    <property type="term" value="P:L-leucine biosynthetic process"/>
    <property type="evidence" value="ECO:0007669"/>
    <property type="project" value="InterPro"/>
</dbReference>
<keyword evidence="6" id="KW-0100">Branched-chain amino acid biosynthesis</keyword>
<dbReference type="KEGG" id="ccha:ELD05_02635"/>
<dbReference type="InterPro" id="IPR005675">
    <property type="entry name" value="Citramal_synthase"/>
</dbReference>
<dbReference type="GO" id="GO:0009097">
    <property type="term" value="P:isoleucine biosynthetic process"/>
    <property type="evidence" value="ECO:0007669"/>
    <property type="project" value="UniProtKB-UniRule"/>
</dbReference>
<feature type="domain" description="Pyruvate carboxyltransferase" evidence="10">
    <location>
        <begin position="7"/>
        <end position="273"/>
    </location>
</feature>
<dbReference type="InterPro" id="IPR013785">
    <property type="entry name" value="Aldolase_TIM"/>
</dbReference>
<dbReference type="Pfam" id="PF22617">
    <property type="entry name" value="HCS_D2"/>
    <property type="match status" value="1"/>
</dbReference>
<dbReference type="Pfam" id="PF08502">
    <property type="entry name" value="LeuA_dimer"/>
    <property type="match status" value="1"/>
</dbReference>
<dbReference type="CDD" id="cd07941">
    <property type="entry name" value="DRE_TIM_LeuA3"/>
    <property type="match status" value="1"/>
</dbReference>
<proteinExistence type="inferred from homology"/>
<name>A0A3T0D448_9FIRM</name>
<dbReference type="SUPFAM" id="SSF51569">
    <property type="entry name" value="Aldolase"/>
    <property type="match status" value="1"/>
</dbReference>
<dbReference type="EC" id="2.3.3.21" evidence="8"/>
<sequence length="526" mass="58282">MEDNKTIIIYDSTLRDGAQAGGISYTLEDKLKIVERLDKFGVKFIEAGNPGSNIKDQEFFARVKKMKLKNATLIAFGSTRRVGIDVKDDPNIQSLIAADTEAVAIFGKSWDFHVKEVLKTTEDENLQMIYDTIKYLKSLGKYVVFDAEHFFDGYKNNRKYALETLKVAKEAGADSLDLCDTNGGTFPMDIYNITKEVVEMFPGTLIGIHCHNDTGMAVANSIMAVLAGARQVQGTINGYGERCGNADLITLIPNLQLKLGFKCVPDENIKHLTSLSRYVAEIANMIPNERAPYVGAYAFTHKAGMHIDAVKKNPASFEHINPEIVGNTRRIVLSEVAGRSTILDKIREIDPTVTKDSPVTKEIIDELKRLENEGYQFESAEASFEMLIRKKLGLYQPFFTLKEFKVLINEPAVEYSSSAIVKIAVDGVTAITAAEGDGPVHALDSALRKALEKFYPELKEVHLVDYKVRVLNAETATAAKVRVLIESTDGKDTWTTVGVSTDIVNASWIALVDSLEYKLCKEKVGK</sequence>
<keyword evidence="5 9" id="KW-0808">Transferase</keyword>
<comment type="pathway">
    <text evidence="1">Amino-acid biosynthesis; L-isoleucine biosynthesis; 2-oxobutanoate from pyruvate: step 1/3.</text>
</comment>
<dbReference type="Gene3D" id="3.30.160.270">
    <property type="match status" value="1"/>
</dbReference>
<dbReference type="InterPro" id="IPR013709">
    <property type="entry name" value="2-isopropylmalate_synth_dimer"/>
</dbReference>